<feature type="domain" description="PAS" evidence="7">
    <location>
        <begin position="129"/>
        <end position="202"/>
    </location>
</feature>
<feature type="domain" description="PAC" evidence="8">
    <location>
        <begin position="78"/>
        <end position="128"/>
    </location>
</feature>
<dbReference type="Gene3D" id="3.30.450.20">
    <property type="entry name" value="PAS domain"/>
    <property type="match status" value="2"/>
</dbReference>
<evidence type="ECO:0000313" key="9">
    <source>
        <dbReference type="EMBL" id="QCD65477.1"/>
    </source>
</evidence>
<evidence type="ECO:0000256" key="3">
    <source>
        <dbReference type="ARBA" id="ARBA00022553"/>
    </source>
</evidence>
<evidence type="ECO:0000256" key="2">
    <source>
        <dbReference type="ARBA" id="ARBA00012438"/>
    </source>
</evidence>
<organism evidence="9 10">
    <name type="scientific">Halomicrobium mukohataei</name>
    <dbReference type="NCBI Taxonomy" id="57705"/>
    <lineage>
        <taxon>Archaea</taxon>
        <taxon>Methanobacteriati</taxon>
        <taxon>Methanobacteriota</taxon>
        <taxon>Stenosarchaea group</taxon>
        <taxon>Halobacteria</taxon>
        <taxon>Halobacteriales</taxon>
        <taxon>Haloarculaceae</taxon>
        <taxon>Halomicrobium</taxon>
    </lineage>
</organism>
<dbReference type="PANTHER" id="PTHR43304">
    <property type="entry name" value="PHYTOCHROME-LIKE PROTEIN CPH1"/>
    <property type="match status" value="1"/>
</dbReference>
<reference evidence="9 10" key="1">
    <citation type="submission" date="2019-04" db="EMBL/GenBank/DDBJ databases">
        <title>Complete genome sequence of Arthrobacter sp. ZXY-2 associated with effective atrazine degradation and salt adaptation.</title>
        <authorList>
            <person name="Zhao X."/>
        </authorList>
    </citation>
    <scope>NUCLEOTIDE SEQUENCE [LARGE SCALE GENOMIC DNA]</scope>
    <source>
        <strain evidence="10">ZP60</strain>
    </source>
</reference>
<dbReference type="KEGG" id="halz:E5139_07435"/>
<dbReference type="SUPFAM" id="SSF55785">
    <property type="entry name" value="PYP-like sensor domain (PAS domain)"/>
    <property type="match status" value="2"/>
</dbReference>
<dbReference type="EMBL" id="CP039375">
    <property type="protein sequence ID" value="QCD65477.1"/>
    <property type="molecule type" value="Genomic_DNA"/>
</dbReference>
<sequence length="469" mass="52848">MNRPVDRVLLDYAQDKIAVVDRDGTYQYLNRAAKTILGYDPDDLIGENAFEFMHPSDRDYVRTRFEETIAVDDEFLDVTVEYRHRQREGGWVWLESRMSNLTDSELGGYVVSSRDISDRVTAERERDETETRLRELAANTDDVLWMFSGDWSELLFLNPAYESVYGGSVDAIEADTDAFMDCVYPDDVPAVERSMAALSRGESVDMEYRVNPGENYNRWVWVQAEPIVEDGEVVRIVGFTRDVTDRNRRERQLAVVDNLLRHNIRNDMTTILGQAELIADDPEVDAPERAAVIRRVGEALLQTTEKQRETIHLFRSPACPTTVDMTEAVDAALASVRVRYPAATVETTLSPELVASALAEVEVALSELIENAVKHAESDAPTVRITGTVRDDEIVIVIDDDCPPLPEFEYRVLTGDKPMSDVYHSTGLGLWLVYWIVDLSDGRIEFTTNDETGNTITVVLPRAAAPAPE</sequence>
<feature type="domain" description="PAC" evidence="8">
    <location>
        <begin position="204"/>
        <end position="255"/>
    </location>
</feature>
<dbReference type="GeneID" id="42178757"/>
<dbReference type="CDD" id="cd00130">
    <property type="entry name" value="PAS"/>
    <property type="match status" value="2"/>
</dbReference>
<dbReference type="InterPro" id="IPR035965">
    <property type="entry name" value="PAS-like_dom_sf"/>
</dbReference>
<protein>
    <recommendedName>
        <fullName evidence="2">histidine kinase</fullName>
        <ecNumber evidence="2">2.7.13.3</ecNumber>
    </recommendedName>
</protein>
<dbReference type="InterPro" id="IPR013656">
    <property type="entry name" value="PAS_4"/>
</dbReference>
<accession>A0A4D6KBY7</accession>
<evidence type="ECO:0000313" key="10">
    <source>
        <dbReference type="Proteomes" id="UP000297053"/>
    </source>
</evidence>
<keyword evidence="4" id="KW-0808">Transferase</keyword>
<evidence type="ECO:0000256" key="5">
    <source>
        <dbReference type="ARBA" id="ARBA00022777"/>
    </source>
</evidence>
<dbReference type="Pfam" id="PF08448">
    <property type="entry name" value="PAS_4"/>
    <property type="match status" value="1"/>
</dbReference>
<evidence type="ECO:0000256" key="4">
    <source>
        <dbReference type="ARBA" id="ARBA00022679"/>
    </source>
</evidence>
<dbReference type="Proteomes" id="UP000297053">
    <property type="component" value="Chromosome"/>
</dbReference>
<dbReference type="EC" id="2.7.13.3" evidence="2"/>
<evidence type="ECO:0000259" key="6">
    <source>
        <dbReference type="PROSITE" id="PS50109"/>
    </source>
</evidence>
<keyword evidence="3" id="KW-0597">Phosphoprotein</keyword>
<dbReference type="InterPro" id="IPR001610">
    <property type="entry name" value="PAC"/>
</dbReference>
<dbReference type="Pfam" id="PF08447">
    <property type="entry name" value="PAS_3"/>
    <property type="match status" value="1"/>
</dbReference>
<dbReference type="PROSITE" id="PS50113">
    <property type="entry name" value="PAC"/>
    <property type="match status" value="2"/>
</dbReference>
<dbReference type="InterPro" id="IPR003594">
    <property type="entry name" value="HATPase_dom"/>
</dbReference>
<dbReference type="InterPro" id="IPR052162">
    <property type="entry name" value="Sensor_kinase/Photoreceptor"/>
</dbReference>
<dbReference type="SUPFAM" id="SSF55874">
    <property type="entry name" value="ATPase domain of HSP90 chaperone/DNA topoisomerase II/histidine kinase"/>
    <property type="match status" value="1"/>
</dbReference>
<dbReference type="InterPro" id="IPR013655">
    <property type="entry name" value="PAS_fold_3"/>
</dbReference>
<dbReference type="SMART" id="SM00086">
    <property type="entry name" value="PAC"/>
    <property type="match status" value="2"/>
</dbReference>
<dbReference type="Gene3D" id="3.30.565.10">
    <property type="entry name" value="Histidine kinase-like ATPase, C-terminal domain"/>
    <property type="match status" value="1"/>
</dbReference>
<keyword evidence="5" id="KW-0418">Kinase</keyword>
<feature type="domain" description="Histidine kinase" evidence="6">
    <location>
        <begin position="259"/>
        <end position="464"/>
    </location>
</feature>
<gene>
    <name evidence="9" type="ORF">E5139_07435</name>
</gene>
<evidence type="ECO:0000259" key="8">
    <source>
        <dbReference type="PROSITE" id="PS50113"/>
    </source>
</evidence>
<name>A0A4D6KBY7_9EURY</name>
<dbReference type="PROSITE" id="PS50109">
    <property type="entry name" value="HIS_KIN"/>
    <property type="match status" value="1"/>
</dbReference>
<dbReference type="RefSeq" id="WP_015761830.1">
    <property type="nucleotide sequence ID" value="NZ_CP039375.1"/>
</dbReference>
<dbReference type="PANTHER" id="PTHR43304:SF1">
    <property type="entry name" value="PAC DOMAIN-CONTAINING PROTEIN"/>
    <property type="match status" value="1"/>
</dbReference>
<dbReference type="InterPro" id="IPR005467">
    <property type="entry name" value="His_kinase_dom"/>
</dbReference>
<dbReference type="NCBIfam" id="TIGR00229">
    <property type="entry name" value="sensory_box"/>
    <property type="match status" value="2"/>
</dbReference>
<dbReference type="GO" id="GO:0004673">
    <property type="term" value="F:protein histidine kinase activity"/>
    <property type="evidence" value="ECO:0007669"/>
    <property type="project" value="UniProtKB-EC"/>
</dbReference>
<comment type="catalytic activity">
    <reaction evidence="1">
        <text>ATP + protein L-histidine = ADP + protein N-phospho-L-histidine.</text>
        <dbReference type="EC" id="2.7.13.3"/>
    </reaction>
</comment>
<dbReference type="OMA" id="WVRSEPI"/>
<feature type="domain" description="PAS" evidence="7">
    <location>
        <begin position="9"/>
        <end position="72"/>
    </location>
</feature>
<proteinExistence type="predicted"/>
<reference evidence="9 10" key="2">
    <citation type="submission" date="2019-04" db="EMBL/GenBank/DDBJ databases">
        <authorList>
            <person name="Yang S."/>
            <person name="Wei W."/>
        </authorList>
    </citation>
    <scope>NUCLEOTIDE SEQUENCE [LARGE SCALE GENOMIC DNA]</scope>
    <source>
        <strain evidence="10">ZP60</strain>
    </source>
</reference>
<evidence type="ECO:0000256" key="1">
    <source>
        <dbReference type="ARBA" id="ARBA00000085"/>
    </source>
</evidence>
<dbReference type="AlphaFoldDB" id="A0A4D6KBY7"/>
<dbReference type="SMART" id="SM00091">
    <property type="entry name" value="PAS"/>
    <property type="match status" value="2"/>
</dbReference>
<evidence type="ECO:0000259" key="7">
    <source>
        <dbReference type="PROSITE" id="PS50112"/>
    </source>
</evidence>
<dbReference type="SMART" id="SM00387">
    <property type="entry name" value="HATPase_c"/>
    <property type="match status" value="1"/>
</dbReference>
<dbReference type="InterPro" id="IPR036890">
    <property type="entry name" value="HATPase_C_sf"/>
</dbReference>
<dbReference type="InterPro" id="IPR000700">
    <property type="entry name" value="PAS-assoc_C"/>
</dbReference>
<dbReference type="Pfam" id="PF02518">
    <property type="entry name" value="HATPase_c"/>
    <property type="match status" value="1"/>
</dbReference>
<dbReference type="PROSITE" id="PS50112">
    <property type="entry name" value="PAS"/>
    <property type="match status" value="2"/>
</dbReference>
<dbReference type="InterPro" id="IPR000014">
    <property type="entry name" value="PAS"/>
</dbReference>